<evidence type="ECO:0000256" key="1">
    <source>
        <dbReference type="SAM" id="MobiDB-lite"/>
    </source>
</evidence>
<name>A0A2T5K6P8_9RHOB</name>
<comment type="caution">
    <text evidence="3">The sequence shown here is derived from an EMBL/GenBank/DDBJ whole genome shotgun (WGS) entry which is preliminary data.</text>
</comment>
<feature type="domain" description="BON" evidence="2">
    <location>
        <begin position="127"/>
        <end position="193"/>
    </location>
</feature>
<feature type="compositionally biased region" description="Acidic residues" evidence="1">
    <location>
        <begin position="86"/>
        <end position="124"/>
    </location>
</feature>
<evidence type="ECO:0000313" key="4">
    <source>
        <dbReference type="Proteomes" id="UP000244060"/>
    </source>
</evidence>
<gene>
    <name evidence="3" type="ORF">C8J28_10953</name>
</gene>
<dbReference type="RefSeq" id="WP_108221052.1">
    <property type="nucleotide sequence ID" value="NZ_CP090021.1"/>
</dbReference>
<feature type="compositionally biased region" description="Low complexity" evidence="1">
    <location>
        <begin position="176"/>
        <end position="186"/>
    </location>
</feature>
<feature type="region of interest" description="Disordered" evidence="1">
    <location>
        <begin position="1"/>
        <end position="126"/>
    </location>
</feature>
<feature type="compositionally biased region" description="Basic and acidic residues" evidence="1">
    <location>
        <begin position="62"/>
        <end position="85"/>
    </location>
</feature>
<dbReference type="OrthoDB" id="7691632at2"/>
<feature type="compositionally biased region" description="Basic and acidic residues" evidence="1">
    <location>
        <begin position="32"/>
        <end position="47"/>
    </location>
</feature>
<dbReference type="EMBL" id="QAOT01000009">
    <property type="protein sequence ID" value="PTR18097.1"/>
    <property type="molecule type" value="Genomic_DNA"/>
</dbReference>
<feature type="region of interest" description="Disordered" evidence="1">
    <location>
        <begin position="163"/>
        <end position="193"/>
    </location>
</feature>
<dbReference type="InterPro" id="IPR007055">
    <property type="entry name" value="BON_dom"/>
</dbReference>
<proteinExistence type="predicted"/>
<keyword evidence="4" id="KW-1185">Reference proteome</keyword>
<dbReference type="AlphaFoldDB" id="A0A2T5K6P8"/>
<dbReference type="Gene3D" id="3.30.1340.30">
    <property type="match status" value="1"/>
</dbReference>
<evidence type="ECO:0000259" key="2">
    <source>
        <dbReference type="PROSITE" id="PS50914"/>
    </source>
</evidence>
<evidence type="ECO:0000313" key="3">
    <source>
        <dbReference type="EMBL" id="PTR18097.1"/>
    </source>
</evidence>
<feature type="compositionally biased region" description="Basic and acidic residues" evidence="1">
    <location>
        <begin position="1"/>
        <end position="16"/>
    </location>
</feature>
<reference evidence="3 4" key="1">
    <citation type="submission" date="2018-04" db="EMBL/GenBank/DDBJ databases">
        <title>Genomic Encyclopedia of Type Strains, Phase III (KMG-III): the genomes of soil and plant-associated and newly described type strains.</title>
        <authorList>
            <person name="Whitman W."/>
        </authorList>
    </citation>
    <scope>NUCLEOTIDE SEQUENCE [LARGE SCALE GENOMIC DNA]</scope>
    <source>
        <strain evidence="3 4">KA25</strain>
    </source>
</reference>
<protein>
    <submittedName>
        <fullName evidence="3">BON domain-containing protein</fullName>
    </submittedName>
</protein>
<dbReference type="Proteomes" id="UP000244060">
    <property type="component" value="Unassembled WGS sequence"/>
</dbReference>
<accession>A0A2T5K6P8</accession>
<sequence length="193" mass="20684">MAKAPHESPEEGDPKDPYATGDAVRPGSAIMADRESEPERDIEDTGRTDASGYDVEPPPDAVTRHSHDIGLSDEDAAHQGWREFDSTTEWEGDEPYPAEPATEDEEAAEEEALEDEDLSDDTGEEAPVADLAEAVTAVLEDDPEIDVTDLSVEVRGDTVILRGSAGSAEDRERAAGRAARVPGVRSVDNELSV</sequence>
<dbReference type="Pfam" id="PF04972">
    <property type="entry name" value="BON"/>
    <property type="match status" value="1"/>
</dbReference>
<dbReference type="PROSITE" id="PS50914">
    <property type="entry name" value="BON"/>
    <property type="match status" value="1"/>
</dbReference>
<organism evidence="3 4">
    <name type="scientific">Cereibacter azotoformans</name>
    <dbReference type="NCBI Taxonomy" id="43057"/>
    <lineage>
        <taxon>Bacteria</taxon>
        <taxon>Pseudomonadati</taxon>
        <taxon>Pseudomonadota</taxon>
        <taxon>Alphaproteobacteria</taxon>
        <taxon>Rhodobacterales</taxon>
        <taxon>Paracoccaceae</taxon>
        <taxon>Cereibacter</taxon>
    </lineage>
</organism>